<sequence length="375" mass="40338">MSTQTVEETRAGSLGYAAGIRTVFGLEMRQRLRGRAWYIMLLVWFVVIGLVFMLAALTISASTPNGSGPVLFEMIVGFVLFFGLLLAPGLSANAINGDRAAGTLAILQVTLLTPGQILWGKWLASWVASLGFLVLSTPFIFWALALGGVNPVEAFVSLIMLAIELGLVCALGVGISALAGRPLFSIVATYMMVALLGLGTLIAFGLSYSLVEEKNVQVTQSFPDYSSQTFDSNGFPVQEELNCITEEVTTSVWHSQRIAWLLAANPFVLVADAVPYDRESDEPETGGFAPTYRMPGVMESISQQVRLAQAGPDYNVTCEESQFFGGSGRDIESEPFPIWPLGLALQGALAGGLLYLGRRKLVTPVRRLAQGTRIA</sequence>
<accession>A0A846RIT9</accession>
<protein>
    <submittedName>
        <fullName evidence="2">ABC-type transport system involved in multi-copper enzyme maturation permease subunit</fullName>
    </submittedName>
</protein>
<name>A0A846RIT9_9MICC</name>
<gene>
    <name evidence="2" type="ORF">BJ994_000175</name>
</gene>
<feature type="transmembrane region" description="Helical" evidence="1">
    <location>
        <begin position="158"/>
        <end position="180"/>
    </location>
</feature>
<feature type="transmembrane region" description="Helical" evidence="1">
    <location>
        <begin position="338"/>
        <end position="357"/>
    </location>
</feature>
<keyword evidence="3" id="KW-1185">Reference proteome</keyword>
<dbReference type="GO" id="GO:0005886">
    <property type="term" value="C:plasma membrane"/>
    <property type="evidence" value="ECO:0007669"/>
    <property type="project" value="UniProtKB-SubCell"/>
</dbReference>
<dbReference type="AlphaFoldDB" id="A0A846RIT9"/>
<dbReference type="GO" id="GO:0140359">
    <property type="term" value="F:ABC-type transporter activity"/>
    <property type="evidence" value="ECO:0007669"/>
    <property type="project" value="InterPro"/>
</dbReference>
<dbReference type="RefSeq" id="WP_167990461.1">
    <property type="nucleotide sequence ID" value="NZ_JAATJL010000001.1"/>
</dbReference>
<dbReference type="PANTHER" id="PTHR43471">
    <property type="entry name" value="ABC TRANSPORTER PERMEASE"/>
    <property type="match status" value="1"/>
</dbReference>
<dbReference type="Proteomes" id="UP000547458">
    <property type="component" value="Unassembled WGS sequence"/>
</dbReference>
<organism evidence="2 3">
    <name type="scientific">Arthrobacter pigmenti</name>
    <dbReference type="NCBI Taxonomy" id="271432"/>
    <lineage>
        <taxon>Bacteria</taxon>
        <taxon>Bacillati</taxon>
        <taxon>Actinomycetota</taxon>
        <taxon>Actinomycetes</taxon>
        <taxon>Micrococcales</taxon>
        <taxon>Micrococcaceae</taxon>
        <taxon>Arthrobacter</taxon>
    </lineage>
</organism>
<feature type="transmembrane region" description="Helical" evidence="1">
    <location>
        <begin position="125"/>
        <end position="146"/>
    </location>
</feature>
<reference evidence="2 3" key="1">
    <citation type="submission" date="2020-03" db="EMBL/GenBank/DDBJ databases">
        <title>Sequencing the genomes of 1000 actinobacteria strains.</title>
        <authorList>
            <person name="Klenk H.-P."/>
        </authorList>
    </citation>
    <scope>NUCLEOTIDE SEQUENCE [LARGE SCALE GENOMIC DNA]</scope>
    <source>
        <strain evidence="2 3">DSM 16403</strain>
    </source>
</reference>
<evidence type="ECO:0000313" key="3">
    <source>
        <dbReference type="Proteomes" id="UP000547458"/>
    </source>
</evidence>
<keyword evidence="1" id="KW-1133">Transmembrane helix</keyword>
<feature type="transmembrane region" description="Helical" evidence="1">
    <location>
        <begin position="70"/>
        <end position="88"/>
    </location>
</feature>
<comment type="caution">
    <text evidence="2">The sequence shown here is derived from an EMBL/GenBank/DDBJ whole genome shotgun (WGS) entry which is preliminary data.</text>
</comment>
<evidence type="ECO:0000313" key="2">
    <source>
        <dbReference type="EMBL" id="NJC21099.1"/>
    </source>
</evidence>
<evidence type="ECO:0000256" key="1">
    <source>
        <dbReference type="SAM" id="Phobius"/>
    </source>
</evidence>
<feature type="transmembrane region" description="Helical" evidence="1">
    <location>
        <begin position="186"/>
        <end position="211"/>
    </location>
</feature>
<feature type="transmembrane region" description="Helical" evidence="1">
    <location>
        <begin position="36"/>
        <end position="58"/>
    </location>
</feature>
<dbReference type="Pfam" id="PF12679">
    <property type="entry name" value="ABC2_membrane_2"/>
    <property type="match status" value="1"/>
</dbReference>
<dbReference type="EMBL" id="JAATJL010000001">
    <property type="protein sequence ID" value="NJC21099.1"/>
    <property type="molecule type" value="Genomic_DNA"/>
</dbReference>
<keyword evidence="1" id="KW-0472">Membrane</keyword>
<keyword evidence="1" id="KW-0812">Transmembrane</keyword>
<proteinExistence type="predicted"/>